<evidence type="ECO:0000256" key="1">
    <source>
        <dbReference type="RuleBase" id="RU004262"/>
    </source>
</evidence>
<dbReference type="InterPro" id="IPR000734">
    <property type="entry name" value="TAG_lipase"/>
</dbReference>
<name>A0A8J2KZ70_9HEXA</name>
<dbReference type="EMBL" id="CAJVCH010527330">
    <property type="protein sequence ID" value="CAG7822757.1"/>
    <property type="molecule type" value="Genomic_DNA"/>
</dbReference>
<accession>A0A8J2KZ70</accession>
<dbReference type="InterPro" id="IPR013818">
    <property type="entry name" value="Lipase"/>
</dbReference>
<comment type="caution">
    <text evidence="3">The sequence shown here is derived from an EMBL/GenBank/DDBJ whole genome shotgun (WGS) entry which is preliminary data.</text>
</comment>
<dbReference type="AlphaFoldDB" id="A0A8J2KZ70"/>
<evidence type="ECO:0000259" key="2">
    <source>
        <dbReference type="Pfam" id="PF00151"/>
    </source>
</evidence>
<evidence type="ECO:0000313" key="3">
    <source>
        <dbReference type="EMBL" id="CAG7822757.1"/>
    </source>
</evidence>
<comment type="similarity">
    <text evidence="1">Belongs to the AB hydrolase superfamily. Lipase family.</text>
</comment>
<protein>
    <recommendedName>
        <fullName evidence="2">Lipase domain-containing protein</fullName>
    </recommendedName>
</protein>
<keyword evidence="4" id="KW-1185">Reference proteome</keyword>
<dbReference type="Proteomes" id="UP000708208">
    <property type="component" value="Unassembled WGS sequence"/>
</dbReference>
<dbReference type="OrthoDB" id="199913at2759"/>
<evidence type="ECO:0000313" key="4">
    <source>
        <dbReference type="Proteomes" id="UP000708208"/>
    </source>
</evidence>
<gene>
    <name evidence="3" type="ORF">AFUS01_LOCUS33011</name>
</gene>
<dbReference type="GO" id="GO:0016042">
    <property type="term" value="P:lipid catabolic process"/>
    <property type="evidence" value="ECO:0007669"/>
    <property type="project" value="TreeGrafter"/>
</dbReference>
<dbReference type="PANTHER" id="PTHR11610:SF186">
    <property type="entry name" value="FI22312P1"/>
    <property type="match status" value="1"/>
</dbReference>
<dbReference type="PANTHER" id="PTHR11610">
    <property type="entry name" value="LIPASE"/>
    <property type="match status" value="1"/>
</dbReference>
<feature type="non-terminal residue" evidence="3">
    <location>
        <position position="1"/>
    </location>
</feature>
<dbReference type="Pfam" id="PF00151">
    <property type="entry name" value="Lipase"/>
    <property type="match status" value="1"/>
</dbReference>
<organism evidence="3 4">
    <name type="scientific">Allacma fusca</name>
    <dbReference type="NCBI Taxonomy" id="39272"/>
    <lineage>
        <taxon>Eukaryota</taxon>
        <taxon>Metazoa</taxon>
        <taxon>Ecdysozoa</taxon>
        <taxon>Arthropoda</taxon>
        <taxon>Hexapoda</taxon>
        <taxon>Collembola</taxon>
        <taxon>Symphypleona</taxon>
        <taxon>Sminthuridae</taxon>
        <taxon>Allacma</taxon>
    </lineage>
</organism>
<proteinExistence type="inferred from homology"/>
<dbReference type="GO" id="GO:0005615">
    <property type="term" value="C:extracellular space"/>
    <property type="evidence" value="ECO:0007669"/>
    <property type="project" value="TreeGrafter"/>
</dbReference>
<sequence length="103" mass="11846">VKRDEEIVCYGELGCFRDEGPFDYLDMLPSPPEEIGTKFLLFTRQNRQVPEVFSYFNFTSMYGSYFNSSIPTKVIIHGFGSTCNRIWASEMRLALLSVVSLQI</sequence>
<feature type="domain" description="Lipase" evidence="2">
    <location>
        <begin position="8"/>
        <end position="98"/>
    </location>
</feature>
<reference evidence="3" key="1">
    <citation type="submission" date="2021-06" db="EMBL/GenBank/DDBJ databases">
        <authorList>
            <person name="Hodson N. C."/>
            <person name="Mongue J. A."/>
            <person name="Jaron S. K."/>
        </authorList>
    </citation>
    <scope>NUCLEOTIDE SEQUENCE</scope>
</reference>
<dbReference type="GO" id="GO:0016298">
    <property type="term" value="F:lipase activity"/>
    <property type="evidence" value="ECO:0007669"/>
    <property type="project" value="InterPro"/>
</dbReference>